<keyword evidence="3" id="KW-1185">Reference proteome</keyword>
<evidence type="ECO:0000313" key="2">
    <source>
        <dbReference type="EMBL" id="GER57105.1"/>
    </source>
</evidence>
<dbReference type="AlphaFoldDB" id="A0A5A7RIR4"/>
<reference evidence="3" key="1">
    <citation type="journal article" date="2019" name="Curr. Biol.">
        <title>Genome Sequence of Striga asiatica Provides Insight into the Evolution of Plant Parasitism.</title>
        <authorList>
            <person name="Yoshida S."/>
            <person name="Kim S."/>
            <person name="Wafula E.K."/>
            <person name="Tanskanen J."/>
            <person name="Kim Y.M."/>
            <person name="Honaas L."/>
            <person name="Yang Z."/>
            <person name="Spallek T."/>
            <person name="Conn C.E."/>
            <person name="Ichihashi Y."/>
            <person name="Cheong K."/>
            <person name="Cui S."/>
            <person name="Der J.P."/>
            <person name="Gundlach H."/>
            <person name="Jiao Y."/>
            <person name="Hori C."/>
            <person name="Ishida J.K."/>
            <person name="Kasahara H."/>
            <person name="Kiba T."/>
            <person name="Kim M.S."/>
            <person name="Koo N."/>
            <person name="Laohavisit A."/>
            <person name="Lee Y.H."/>
            <person name="Lumba S."/>
            <person name="McCourt P."/>
            <person name="Mortimer J.C."/>
            <person name="Mutuku J.M."/>
            <person name="Nomura T."/>
            <person name="Sasaki-Sekimoto Y."/>
            <person name="Seto Y."/>
            <person name="Wang Y."/>
            <person name="Wakatake T."/>
            <person name="Sakakibara H."/>
            <person name="Demura T."/>
            <person name="Yamaguchi S."/>
            <person name="Yoneyama K."/>
            <person name="Manabe R.I."/>
            <person name="Nelson D.C."/>
            <person name="Schulman A.H."/>
            <person name="Timko M.P."/>
            <person name="dePamphilis C.W."/>
            <person name="Choi D."/>
            <person name="Shirasu K."/>
        </authorList>
    </citation>
    <scope>NUCLEOTIDE SEQUENCE [LARGE SCALE GENOMIC DNA]</scope>
    <source>
        <strain evidence="3">cv. UVA1</strain>
    </source>
</reference>
<name>A0A5A7RIR4_STRAF</name>
<dbReference type="EMBL" id="BKCP01013070">
    <property type="protein sequence ID" value="GER57105.1"/>
    <property type="molecule type" value="Genomic_DNA"/>
</dbReference>
<feature type="compositionally biased region" description="Basic and acidic residues" evidence="1">
    <location>
        <begin position="1"/>
        <end position="11"/>
    </location>
</feature>
<dbReference type="Proteomes" id="UP000325081">
    <property type="component" value="Unassembled WGS sequence"/>
</dbReference>
<feature type="compositionally biased region" description="Basic residues" evidence="1">
    <location>
        <begin position="22"/>
        <end position="36"/>
    </location>
</feature>
<organism evidence="2 3">
    <name type="scientific">Striga asiatica</name>
    <name type="common">Asiatic witchweed</name>
    <name type="synonym">Buchnera asiatica</name>
    <dbReference type="NCBI Taxonomy" id="4170"/>
    <lineage>
        <taxon>Eukaryota</taxon>
        <taxon>Viridiplantae</taxon>
        <taxon>Streptophyta</taxon>
        <taxon>Embryophyta</taxon>
        <taxon>Tracheophyta</taxon>
        <taxon>Spermatophyta</taxon>
        <taxon>Magnoliopsida</taxon>
        <taxon>eudicotyledons</taxon>
        <taxon>Gunneridae</taxon>
        <taxon>Pentapetalae</taxon>
        <taxon>asterids</taxon>
        <taxon>lamiids</taxon>
        <taxon>Lamiales</taxon>
        <taxon>Orobanchaceae</taxon>
        <taxon>Buchnereae</taxon>
        <taxon>Striga</taxon>
    </lineage>
</organism>
<accession>A0A5A7RIR4</accession>
<comment type="caution">
    <text evidence="2">The sequence shown here is derived from an EMBL/GenBank/DDBJ whole genome shotgun (WGS) entry which is preliminary data.</text>
</comment>
<feature type="region of interest" description="Disordered" evidence="1">
    <location>
        <begin position="1"/>
        <end position="60"/>
    </location>
</feature>
<evidence type="ECO:0000256" key="1">
    <source>
        <dbReference type="SAM" id="MobiDB-lite"/>
    </source>
</evidence>
<protein>
    <submittedName>
        <fullName evidence="2">F-BOX WITH WD-40 2</fullName>
    </submittedName>
</protein>
<feature type="compositionally biased region" description="Basic and acidic residues" evidence="1">
    <location>
        <begin position="43"/>
        <end position="60"/>
    </location>
</feature>
<evidence type="ECO:0000313" key="3">
    <source>
        <dbReference type="Proteomes" id="UP000325081"/>
    </source>
</evidence>
<gene>
    <name evidence="2" type="ORF">STAS_34896</name>
</gene>
<proteinExistence type="predicted"/>
<sequence length="209" mass="22887">MHTSIREKNWDESGGCAEKQQGRRRRCAWKKARRGPTGRGRGSRRDGVAAEESRRGGVAAEESRRRWMLADVLLAEDGSGDRASEKKEAIVLSERENRPSRASVARRQPQCRRLRLCFHRASATSLVGVLPLTSSALVVAPFIELTCGGTALVRGANKGRGRGGLVTPDRLIRKFRDESTSPEYMSTPPKGLCDLRLISVHVSVAVGVA</sequence>